<organism evidence="1 2">
    <name type="scientific">Sporormia fimetaria CBS 119925</name>
    <dbReference type="NCBI Taxonomy" id="1340428"/>
    <lineage>
        <taxon>Eukaryota</taxon>
        <taxon>Fungi</taxon>
        <taxon>Dikarya</taxon>
        <taxon>Ascomycota</taxon>
        <taxon>Pezizomycotina</taxon>
        <taxon>Dothideomycetes</taxon>
        <taxon>Pleosporomycetidae</taxon>
        <taxon>Pleosporales</taxon>
        <taxon>Sporormiaceae</taxon>
        <taxon>Sporormia</taxon>
    </lineage>
</organism>
<keyword evidence="2" id="KW-1185">Reference proteome</keyword>
<reference evidence="1" key="1">
    <citation type="journal article" date="2020" name="Stud. Mycol.">
        <title>101 Dothideomycetes genomes: a test case for predicting lifestyles and emergence of pathogens.</title>
        <authorList>
            <person name="Haridas S."/>
            <person name="Albert R."/>
            <person name="Binder M."/>
            <person name="Bloem J."/>
            <person name="Labutti K."/>
            <person name="Salamov A."/>
            <person name="Andreopoulos B."/>
            <person name="Baker S."/>
            <person name="Barry K."/>
            <person name="Bills G."/>
            <person name="Bluhm B."/>
            <person name="Cannon C."/>
            <person name="Castanera R."/>
            <person name="Culley D."/>
            <person name="Daum C."/>
            <person name="Ezra D."/>
            <person name="Gonzalez J."/>
            <person name="Henrissat B."/>
            <person name="Kuo A."/>
            <person name="Liang C."/>
            <person name="Lipzen A."/>
            <person name="Lutzoni F."/>
            <person name="Magnuson J."/>
            <person name="Mondo S."/>
            <person name="Nolan M."/>
            <person name="Ohm R."/>
            <person name="Pangilinan J."/>
            <person name="Park H.-J."/>
            <person name="Ramirez L."/>
            <person name="Alfaro M."/>
            <person name="Sun H."/>
            <person name="Tritt A."/>
            <person name="Yoshinaga Y."/>
            <person name="Zwiers L.-H."/>
            <person name="Turgeon B."/>
            <person name="Goodwin S."/>
            <person name="Spatafora J."/>
            <person name="Crous P."/>
            <person name="Grigoriev I."/>
        </authorList>
    </citation>
    <scope>NUCLEOTIDE SEQUENCE</scope>
    <source>
        <strain evidence="1">CBS 119925</strain>
    </source>
</reference>
<dbReference type="Proteomes" id="UP000799440">
    <property type="component" value="Unassembled WGS sequence"/>
</dbReference>
<accession>A0A6A6VDQ7</accession>
<dbReference type="AlphaFoldDB" id="A0A6A6VDQ7"/>
<gene>
    <name evidence="1" type="ORF">M011DRAFT_466478</name>
</gene>
<sequence length="62" mass="6455">MLASTASQQQIFAPAFVPAFAPAIASAFASAFSCPCAKAEAEVHYNACSIYEAAARRCQSLP</sequence>
<protein>
    <submittedName>
        <fullName evidence="1">Uncharacterized protein</fullName>
    </submittedName>
</protein>
<evidence type="ECO:0000313" key="2">
    <source>
        <dbReference type="Proteomes" id="UP000799440"/>
    </source>
</evidence>
<evidence type="ECO:0000313" key="1">
    <source>
        <dbReference type="EMBL" id="KAF2748695.1"/>
    </source>
</evidence>
<dbReference type="EMBL" id="MU006568">
    <property type="protein sequence ID" value="KAF2748695.1"/>
    <property type="molecule type" value="Genomic_DNA"/>
</dbReference>
<name>A0A6A6VDQ7_9PLEO</name>
<proteinExistence type="predicted"/>